<gene>
    <name evidence="2" type="ORF">C486_17120</name>
</gene>
<evidence type="ECO:0000313" key="3">
    <source>
        <dbReference type="Proteomes" id="UP000011592"/>
    </source>
</evidence>
<reference evidence="2 3" key="1">
    <citation type="journal article" date="2014" name="PLoS Genet.">
        <title>Phylogenetically driven sequencing of extremely halophilic archaea reveals strategies for static and dynamic osmo-response.</title>
        <authorList>
            <person name="Becker E.A."/>
            <person name="Seitzer P.M."/>
            <person name="Tritt A."/>
            <person name="Larsen D."/>
            <person name="Krusor M."/>
            <person name="Yao A.I."/>
            <person name="Wu D."/>
            <person name="Madern D."/>
            <person name="Eisen J.A."/>
            <person name="Darling A.E."/>
            <person name="Facciotti M.T."/>
        </authorList>
    </citation>
    <scope>NUCLEOTIDE SEQUENCE [LARGE SCALE GENOMIC DNA]</scope>
    <source>
        <strain evidence="2 3">JCM 14663</strain>
    </source>
</reference>
<protein>
    <submittedName>
        <fullName evidence="2">Uncharacterized protein</fullName>
    </submittedName>
</protein>
<sequence length="79" mass="8791">MDIADSIDDIFETEDDIDEIEIATQLHYKDAKGNQKEIDLTIYTIKSSNGDADLKLSSAANERAVRNSKESDKVDTIKA</sequence>
<dbReference type="Proteomes" id="UP000011592">
    <property type="component" value="Unassembled WGS sequence"/>
</dbReference>
<dbReference type="PATRIC" id="fig|1230459.4.peg.3410"/>
<dbReference type="AlphaFoldDB" id="L9YUN0"/>
<dbReference type="EMBL" id="AOIJ01000063">
    <property type="protein sequence ID" value="ELY77187.1"/>
    <property type="molecule type" value="Genomic_DNA"/>
</dbReference>
<comment type="caution">
    <text evidence="2">The sequence shown here is derived from an EMBL/GenBank/DDBJ whole genome shotgun (WGS) entry which is preliminary data.</text>
</comment>
<accession>L9YUN0</accession>
<feature type="region of interest" description="Disordered" evidence="1">
    <location>
        <begin position="59"/>
        <end position="79"/>
    </location>
</feature>
<proteinExistence type="predicted"/>
<dbReference type="RefSeq" id="WP_008458019.1">
    <property type="nucleotide sequence ID" value="NZ_AOIJ01000063.1"/>
</dbReference>
<evidence type="ECO:0000256" key="1">
    <source>
        <dbReference type="SAM" id="MobiDB-lite"/>
    </source>
</evidence>
<name>L9YUN0_9EURY</name>
<organism evidence="2 3">
    <name type="scientific">Natrinema gari JCM 14663</name>
    <dbReference type="NCBI Taxonomy" id="1230459"/>
    <lineage>
        <taxon>Archaea</taxon>
        <taxon>Methanobacteriati</taxon>
        <taxon>Methanobacteriota</taxon>
        <taxon>Stenosarchaea group</taxon>
        <taxon>Halobacteria</taxon>
        <taxon>Halobacteriales</taxon>
        <taxon>Natrialbaceae</taxon>
        <taxon>Natrinema</taxon>
    </lineage>
</organism>
<keyword evidence="3" id="KW-1185">Reference proteome</keyword>
<feature type="compositionally biased region" description="Basic and acidic residues" evidence="1">
    <location>
        <begin position="63"/>
        <end position="79"/>
    </location>
</feature>
<evidence type="ECO:0000313" key="2">
    <source>
        <dbReference type="EMBL" id="ELY77187.1"/>
    </source>
</evidence>